<name>A0A1I1DW43_9FLAO</name>
<keyword evidence="3" id="KW-1185">Reference proteome</keyword>
<dbReference type="STRING" id="1334022.SAMN04487907_101544"/>
<dbReference type="OrthoDB" id="5432602at2"/>
<dbReference type="Proteomes" id="UP000199438">
    <property type="component" value="Unassembled WGS sequence"/>
</dbReference>
<reference evidence="3" key="1">
    <citation type="submission" date="2016-10" db="EMBL/GenBank/DDBJ databases">
        <authorList>
            <person name="Varghese N."/>
            <person name="Submissions S."/>
        </authorList>
    </citation>
    <scope>NUCLEOTIDE SEQUENCE [LARGE SCALE GENOMIC DNA]</scope>
    <source>
        <strain evidence="3">DSM 24499</strain>
    </source>
</reference>
<evidence type="ECO:0000313" key="3">
    <source>
        <dbReference type="Proteomes" id="UP000199438"/>
    </source>
</evidence>
<evidence type="ECO:0000313" key="2">
    <source>
        <dbReference type="EMBL" id="SFB76940.1"/>
    </source>
</evidence>
<protein>
    <submittedName>
        <fullName evidence="2">Protein CcmA, bactofilin family</fullName>
    </submittedName>
</protein>
<evidence type="ECO:0000256" key="1">
    <source>
        <dbReference type="ARBA" id="ARBA00044755"/>
    </source>
</evidence>
<dbReference type="Pfam" id="PF04519">
    <property type="entry name" value="Bactofilin"/>
    <property type="match status" value="1"/>
</dbReference>
<dbReference type="PANTHER" id="PTHR35024:SF4">
    <property type="entry name" value="POLYMER-FORMING CYTOSKELETAL PROTEIN"/>
    <property type="match status" value="1"/>
</dbReference>
<comment type="similarity">
    <text evidence="1">Belongs to the bactofilin family.</text>
</comment>
<dbReference type="PANTHER" id="PTHR35024">
    <property type="entry name" value="HYPOTHETICAL CYTOSOLIC PROTEIN"/>
    <property type="match status" value="1"/>
</dbReference>
<organism evidence="2 3">
    <name type="scientific">Zunongwangia mangrovi</name>
    <dbReference type="NCBI Taxonomy" id="1334022"/>
    <lineage>
        <taxon>Bacteria</taxon>
        <taxon>Pseudomonadati</taxon>
        <taxon>Bacteroidota</taxon>
        <taxon>Flavobacteriia</taxon>
        <taxon>Flavobacteriales</taxon>
        <taxon>Flavobacteriaceae</taxon>
        <taxon>Zunongwangia</taxon>
    </lineage>
</organism>
<dbReference type="InterPro" id="IPR007607">
    <property type="entry name" value="BacA/B"/>
</dbReference>
<proteinExistence type="inferred from homology"/>
<dbReference type="AlphaFoldDB" id="A0A1I1DW43"/>
<dbReference type="RefSeq" id="WP_092539839.1">
    <property type="nucleotide sequence ID" value="NZ_FOKV01000001.1"/>
</dbReference>
<gene>
    <name evidence="2" type="ORF">SAMN04487907_101544</name>
</gene>
<accession>A0A1I1DW43</accession>
<dbReference type="EMBL" id="FOKV01000001">
    <property type="protein sequence ID" value="SFB76940.1"/>
    <property type="molecule type" value="Genomic_DNA"/>
</dbReference>
<sequence length="131" mass="13690">MFSEKKKSSGAKEFSNEQNKIAAGTKITGDITAKGAFRIEGFLKGTLVTTGKVVISKNGNIEGTLECENADIEGSFKGKLKVSGILSLKSTATVDGEVVAAKLAVEPGANFNATCQMRGAMKSVKNEKQSA</sequence>